<evidence type="ECO:0000259" key="3">
    <source>
        <dbReference type="Pfam" id="PF06594"/>
    </source>
</evidence>
<dbReference type="Gene3D" id="2.150.10.10">
    <property type="entry name" value="Serralysin-like metalloprotease, C-terminal"/>
    <property type="match status" value="11"/>
</dbReference>
<feature type="domain" description="Haemolysin-type calcium binding-related" evidence="3">
    <location>
        <begin position="1732"/>
        <end position="1763"/>
    </location>
</feature>
<evidence type="ECO:0000256" key="1">
    <source>
        <dbReference type="ARBA" id="ARBA00004613"/>
    </source>
</evidence>
<feature type="domain" description="Haemolysin-type calcium binding-related" evidence="3">
    <location>
        <begin position="2012"/>
        <end position="2046"/>
    </location>
</feature>
<comment type="subcellular location">
    <subcellularLocation>
        <location evidence="1">Secreted</location>
    </subcellularLocation>
</comment>
<name>A0A0L8BUT7_ENSAD</name>
<dbReference type="Gene3D" id="1.10.490.30">
    <property type="entry name" value="Colicin"/>
    <property type="match status" value="1"/>
</dbReference>
<dbReference type="EMBL" id="LGAP01000007">
    <property type="protein sequence ID" value="KOF18491.1"/>
    <property type="molecule type" value="Genomic_DNA"/>
</dbReference>
<dbReference type="InterPro" id="IPR018511">
    <property type="entry name" value="Hemolysin-typ_Ca-bd_CS"/>
</dbReference>
<proteinExistence type="predicted"/>
<dbReference type="PATRIC" id="fig|106592.7.peg.7075"/>
<dbReference type="InterPro" id="IPR038283">
    <property type="entry name" value="Channel_colicin_C_sf"/>
</dbReference>
<accession>A0A0L8BUT7</accession>
<dbReference type="GO" id="GO:0005576">
    <property type="term" value="C:extracellular region"/>
    <property type="evidence" value="ECO:0007669"/>
    <property type="project" value="UniProtKB-SubCell"/>
</dbReference>
<feature type="domain" description="Haemolysin-type calcium binding-related" evidence="3">
    <location>
        <begin position="1033"/>
        <end position="1067"/>
    </location>
</feature>
<dbReference type="Pfam" id="PF06594">
    <property type="entry name" value="HCBP_related"/>
    <property type="match status" value="8"/>
</dbReference>
<feature type="domain" description="Haemolysin-type calcium binding-related" evidence="3">
    <location>
        <begin position="1297"/>
        <end position="1331"/>
    </location>
</feature>
<organism evidence="4 5">
    <name type="scientific">Ensifer adhaerens</name>
    <name type="common">Sinorhizobium morelense</name>
    <dbReference type="NCBI Taxonomy" id="106592"/>
    <lineage>
        <taxon>Bacteria</taxon>
        <taxon>Pseudomonadati</taxon>
        <taxon>Pseudomonadota</taxon>
        <taxon>Alphaproteobacteria</taxon>
        <taxon>Hyphomicrobiales</taxon>
        <taxon>Rhizobiaceae</taxon>
        <taxon>Sinorhizobium/Ensifer group</taxon>
        <taxon>Ensifer</taxon>
    </lineage>
</organism>
<comment type="caution">
    <text evidence="4">The sequence shown here is derived from an EMBL/GenBank/DDBJ whole genome shotgun (WGS) entry which is preliminary data.</text>
</comment>
<dbReference type="Proteomes" id="UP000037425">
    <property type="component" value="Unassembled WGS sequence"/>
</dbReference>
<dbReference type="Pfam" id="PF00353">
    <property type="entry name" value="HemolysinCabind"/>
    <property type="match status" value="15"/>
</dbReference>
<reference evidence="5" key="1">
    <citation type="submission" date="2015-07" db="EMBL/GenBank/DDBJ databases">
        <title>Whole genome sequence of an Ensifer adhaerens strain isolated from a cave pool in the Wind Cave National Park.</title>
        <authorList>
            <person name="Eng W.W.H."/>
            <person name="Gan H.M."/>
            <person name="Barton H.A."/>
            <person name="Savka M.A."/>
        </authorList>
    </citation>
    <scope>NUCLEOTIDE SEQUENCE [LARGE SCALE GENOMIC DNA]</scope>
    <source>
        <strain evidence="5">SD006</strain>
    </source>
</reference>
<evidence type="ECO:0000256" key="2">
    <source>
        <dbReference type="ARBA" id="ARBA00022525"/>
    </source>
</evidence>
<feature type="domain" description="Haemolysin-type calcium binding-related" evidence="3">
    <location>
        <begin position="1432"/>
        <end position="1463"/>
    </location>
</feature>
<evidence type="ECO:0000313" key="5">
    <source>
        <dbReference type="Proteomes" id="UP000037425"/>
    </source>
</evidence>
<dbReference type="PANTHER" id="PTHR38340">
    <property type="entry name" value="S-LAYER PROTEIN"/>
    <property type="match status" value="1"/>
</dbReference>
<feature type="domain" description="Haemolysin-type calcium binding-related" evidence="3">
    <location>
        <begin position="1165"/>
        <end position="1199"/>
    </location>
</feature>
<sequence length="2503" mass="260381">MDMAGNEIALFSDPQYAAYVRALTGVDGGNVYYDSGFGSSVHRGSHPGYTEFLVDRIDTILDSGASPQTQLSEIYKLHFFAAQLSQGLITFEGQSLGVMGTTVYAATLASAYDNWTVTGASLQAYITGLDRTLTDAGLDHNLQARLNAVDSFIETAHEMGHLTLDQYNLAVSRISSVQLGLVQSGGYQDNLVGQLKASTAITQISIAANFQVKQGLGIQVSLSEFLSYHVSNGVTKFAMSEDGYLNLSQFDKTMDAVSNFSKLLGSVADRLPNDLSHLDQATVDKMASILNSTLVGVGGGVLGDTVEFLNLSYDAIKTGVQTGDWSDLAGVIANYGVSVVLSAVMITTTVALAGQISVGTAAVVAAAWAVGGVIDAIVNGAQLLDKILTDLGLLDPNDLPTWYAALSLLFNPPSCEPLVIDLDGDGIELTSLGTSGAYFDLDGDGFAERTGWVGPDDGLLVLDENGNGRIDDIDELFGSQTSFGYQELKLLDSNGDNVINANDAAFGSLQIWKDANGDGLSTSDELRSLTDYGIRSLSLEASASGANLSGNTVLSTSQVTWNDGAITQSAEIVFALSQFQSRYVVPENFSYDAEVYALPKLAGYGDVPGLWVAMTQDGALKAEAKALIEIARSGNFGDFLGGMDDFLFDWAGVDNVRWMEEIDDLYVHFAYDPEELAAYVGDGYASSGGTLPPKPKGYVFSLENIDPAKLQDWLEENNLALPQGPFLNENGLQGVRLNPTQTYSSSGGRGGTQIILSPSSTEDQLPSIPAAALAFLQKMMGQDYRIAGNFIAPGSIMVGEPSAQNAAALMKSFSELKDHYTSHFLAQAAWSVIAREGNDADLGALAPFKNIFLNPLNQHIGGDVRSFALEMIEMFRSDGLGSDSSVLALLSVFKDEMPSLASQVVDLFDDIDRSLIIDAFGLNSIVEGTNNGESLSASVAALVVGYDGNDSQTGSGGNDTLSGGKGDDSLFGLNGNDAYVYARGDGHDTITEGISKGTADKIVFVDVNADEVSLTYSGTDLTFVIAESVVGAGNGGSILVKQTLDSYYSRGVENIVFADGTIWDAATIRLKAIEARQTAGNDTITGFNTNDTFKGGLGNDALTGNDGNDTYVYARGDGHDIITEGTSGGTADRIVFTDIDTNQVSLTYSGTDLTLVIAETVAGAGDGGSILVKQTLDSYYSRGVENIVFADGTIWDAATIRLKAIEARQTAGNDTITGFNTNDTFKGGLGNDALTGNDGNDTYVYARGDGADTITEGTSGGTADRIVFTDIDTNQVSLTYSGTDLTLVIAESVAGAGDGGSILVKQTLDSYYSRGVENIVFADGTIWDAATIRVKAIEARQTSGNDTITGFNTNDTFKGGLGNDALTGNDGNDSYVYSRGDGADTITEGTNGGTADTLILNGINPSDVTLSRNGNHLTLMIAESAAGAGDAGSILLKDSLDDYYSQGIDQIVFADGTTWTRNTLRLMLLQQSITPGNDMVTGFNVADVIDAGAGNDTISAGGGNDTITGGRGNDVITGNGDNDTYYYSRGDGADTITERYSDGTADTLILNGINPSDVTLSPNGNDVTLVIAESMAGGGGAGSVLLKDNLDDYYSQGIDQIVFANGTIWTRATLRTLLVTFAGTIGNDSIVGSNVADVIDAGAGNDTISAGGGNDTITGGRGNDVITGNGDSDTYYYSRGDGADTITERYSDGTADTLILNGINPSDVTLSPNGNDVTLVIAESMAGAGDAGSILLKDSLDDYYSQGIDQIVFADGTAWTRNTLRLMLLQQSITSGNDTVTGFNVADVIDAGVGNDTISAGGGNDTITGGRGDDVITGNGDSDTYYYSRGDGADTITERYSDGTADTLILNGINPSDVMLSRNGNHVTLVIAESMAGAGDAGSILLKDSLDDYYSQGIDQIVFADGTAWTRNALRLMLLQQAITGGNDTITGFNTNDTLTGGLGDDTLTGYNGNDTYVYARGDGNDTIDETGNFLGTADRLVFADINADAVRLSYSGANLTIVIAESAAGAGDGGSILVKQTLDSYVERGVESIVFANGTTWDAATIRVKAIEARQTAGNDTITGFNTNDTLTGGLGDDTLTGYNGNDTYVYARGDGNDTIDETGNFLGTADRLVFADINADAVRLSYSGANLTIVIAESAAGAGDGGSILVKQTLDSYVERGVESIVFANGTTWDAATIRVKAIEARQTAGNDTITGFNTNDTLGGGLGNDVLNGGDGDDVHNGGAGDDLLIGNNGTDRFDGGDGNDTLDFSYYSGNASFDLATPLVTFANGTTEQILNIENVTAGSGNDTITGSAANNTLNGGNGNDALNGGIGNDVLNGGDGDDVHNGGLGNDLLIGNVGADKFDGGDGSDTLDFTYYSSNASFNLAASVVTFANGSTEQILNIENAIAGSGNDTITGSIADNTLNGGIGNDTLTGASGNDTFVFKPGFGKDTITDFTAGAASDDVIEFGNTVFANFEAVLAAASQVGVDTLITHDANNTITLKNIAMANLHADDFRFVA</sequence>
<dbReference type="InterPro" id="IPR010566">
    <property type="entry name" value="Haemolys_ca-bd"/>
</dbReference>
<dbReference type="InterPro" id="IPR001343">
    <property type="entry name" value="Hemolysn_Ca-bd"/>
</dbReference>
<dbReference type="SUPFAM" id="SSF51120">
    <property type="entry name" value="beta-Roll"/>
    <property type="match status" value="12"/>
</dbReference>
<evidence type="ECO:0000313" key="4">
    <source>
        <dbReference type="EMBL" id="KOF18491.1"/>
    </source>
</evidence>
<protein>
    <recommendedName>
        <fullName evidence="3">Haemolysin-type calcium binding-related domain-containing protein</fullName>
    </recommendedName>
</protein>
<feature type="domain" description="Haemolysin-type calcium binding-related" evidence="3">
    <location>
        <begin position="2145"/>
        <end position="2179"/>
    </location>
</feature>
<dbReference type="PANTHER" id="PTHR38340:SF1">
    <property type="entry name" value="S-LAYER PROTEIN"/>
    <property type="match status" value="1"/>
</dbReference>
<dbReference type="PROSITE" id="PS00330">
    <property type="entry name" value="HEMOLYSIN_CALCIUM"/>
    <property type="match status" value="4"/>
</dbReference>
<gene>
    <name evidence="4" type="ORF">AC244_14110</name>
</gene>
<keyword evidence="2" id="KW-0964">Secreted</keyword>
<dbReference type="PRINTS" id="PR00313">
    <property type="entry name" value="CABNDNGRPT"/>
</dbReference>
<dbReference type="InterPro" id="IPR011049">
    <property type="entry name" value="Serralysin-like_metalloprot_C"/>
</dbReference>
<feature type="domain" description="Haemolysin-type calcium binding-related" evidence="3">
    <location>
        <begin position="1579"/>
        <end position="1613"/>
    </location>
</feature>
<dbReference type="GO" id="GO:0005509">
    <property type="term" value="F:calcium ion binding"/>
    <property type="evidence" value="ECO:0007669"/>
    <property type="project" value="InterPro"/>
</dbReference>
<dbReference type="InterPro" id="IPR050557">
    <property type="entry name" value="RTX_toxin/Mannuronan_C5-epim"/>
</dbReference>